<organism evidence="2 3">
    <name type="scientific">Bradyrhizobium jicamae</name>
    <dbReference type="NCBI Taxonomy" id="280332"/>
    <lineage>
        <taxon>Bacteria</taxon>
        <taxon>Pseudomonadati</taxon>
        <taxon>Pseudomonadota</taxon>
        <taxon>Alphaproteobacteria</taxon>
        <taxon>Hyphomicrobiales</taxon>
        <taxon>Nitrobacteraceae</taxon>
        <taxon>Bradyrhizobium</taxon>
    </lineage>
</organism>
<evidence type="ECO:0000313" key="2">
    <source>
        <dbReference type="EMBL" id="MBR0800397.1"/>
    </source>
</evidence>
<feature type="compositionally biased region" description="Low complexity" evidence="1">
    <location>
        <begin position="134"/>
        <end position="144"/>
    </location>
</feature>
<evidence type="ECO:0000256" key="1">
    <source>
        <dbReference type="SAM" id="MobiDB-lite"/>
    </source>
</evidence>
<protein>
    <recommendedName>
        <fullName evidence="4">PEGA domain-containing protein</fullName>
    </recommendedName>
</protein>
<evidence type="ECO:0000313" key="3">
    <source>
        <dbReference type="Proteomes" id="UP001315278"/>
    </source>
</evidence>
<dbReference type="Proteomes" id="UP001315278">
    <property type="component" value="Unassembled WGS sequence"/>
</dbReference>
<feature type="region of interest" description="Disordered" evidence="1">
    <location>
        <begin position="88"/>
        <end position="170"/>
    </location>
</feature>
<sequence length="170" mass="17152">MRRVIAIAVAGLSLGGCSSVSWDSFKSAPPPMQVQLDSAPQGADAVTSIGPGCKTPCSVSIPTPEAGFSVTFNMPKFQPITVPVTVTRTPGDFTSPATTVLDPSPVFAELQPAGPPPRAPHKPMRPKKKRKPKPAAAAPAADPNAAPPPAAAAPAAPPPPPPPPAAAPTR</sequence>
<accession>A0ABS5FUE7</accession>
<keyword evidence="3" id="KW-1185">Reference proteome</keyword>
<comment type="caution">
    <text evidence="2">The sequence shown here is derived from an EMBL/GenBank/DDBJ whole genome shotgun (WGS) entry which is preliminary data.</text>
</comment>
<proteinExistence type="predicted"/>
<feature type="compositionally biased region" description="Basic residues" evidence="1">
    <location>
        <begin position="119"/>
        <end position="133"/>
    </location>
</feature>
<dbReference type="PROSITE" id="PS51257">
    <property type="entry name" value="PROKAR_LIPOPROTEIN"/>
    <property type="match status" value="1"/>
</dbReference>
<dbReference type="PRINTS" id="PR01217">
    <property type="entry name" value="PRICHEXTENSN"/>
</dbReference>
<dbReference type="RefSeq" id="WP_212494797.1">
    <property type="nucleotide sequence ID" value="NZ_JAFCJH010000053.1"/>
</dbReference>
<reference evidence="3" key="1">
    <citation type="journal article" date="2021" name="ISME J.">
        <title>Evolutionary origin and ecological implication of a unique nif island in free-living Bradyrhizobium lineages.</title>
        <authorList>
            <person name="Tao J."/>
        </authorList>
    </citation>
    <scope>NUCLEOTIDE SEQUENCE [LARGE SCALE GENOMIC DNA]</scope>
    <source>
        <strain evidence="3">SZCCT0434</strain>
    </source>
</reference>
<name>A0ABS5FUE7_9BRAD</name>
<evidence type="ECO:0008006" key="4">
    <source>
        <dbReference type="Google" id="ProtNLM"/>
    </source>
</evidence>
<feature type="compositionally biased region" description="Pro residues" evidence="1">
    <location>
        <begin position="145"/>
        <end position="170"/>
    </location>
</feature>
<gene>
    <name evidence="2" type="ORF">JQ615_34010</name>
</gene>
<dbReference type="EMBL" id="JAFCJH010000053">
    <property type="protein sequence ID" value="MBR0800397.1"/>
    <property type="molecule type" value="Genomic_DNA"/>
</dbReference>